<dbReference type="EMBL" id="HE804045">
    <property type="protein sequence ID" value="CCH29559.1"/>
    <property type="molecule type" value="Genomic_DNA"/>
</dbReference>
<dbReference type="GO" id="GO:0003824">
    <property type="term" value="F:catalytic activity"/>
    <property type="evidence" value="ECO:0007669"/>
    <property type="project" value="InterPro"/>
</dbReference>
<gene>
    <name evidence="2" type="primary">nrps1-c2</name>
    <name evidence="2" type="ordered locus">BN6_22380</name>
</gene>
<dbReference type="BioCyc" id="SESP1179773:BN6_RS10885-MONOMER"/>
<dbReference type="OrthoDB" id="2085352at2"/>
<dbReference type="Proteomes" id="UP000006281">
    <property type="component" value="Chromosome"/>
</dbReference>
<evidence type="ECO:0000313" key="3">
    <source>
        <dbReference type="Proteomes" id="UP000006281"/>
    </source>
</evidence>
<dbReference type="PANTHER" id="PTHR45527">
    <property type="entry name" value="NONRIBOSOMAL PEPTIDE SYNTHETASE"/>
    <property type="match status" value="1"/>
</dbReference>
<dbReference type="RefSeq" id="WP_015099671.1">
    <property type="nucleotide sequence ID" value="NC_019673.1"/>
</dbReference>
<dbReference type="KEGG" id="sesp:BN6_22380"/>
<proteinExistence type="predicted"/>
<dbReference type="GO" id="GO:0005737">
    <property type="term" value="C:cytoplasm"/>
    <property type="evidence" value="ECO:0007669"/>
    <property type="project" value="TreeGrafter"/>
</dbReference>
<dbReference type="GO" id="GO:0031177">
    <property type="term" value="F:phosphopantetheine binding"/>
    <property type="evidence" value="ECO:0007669"/>
    <property type="project" value="TreeGrafter"/>
</dbReference>
<feature type="domain" description="Condensation" evidence="1">
    <location>
        <begin position="94"/>
        <end position="452"/>
    </location>
</feature>
<dbReference type="HOGENOM" id="CLU_563692_0_0_11"/>
<dbReference type="AlphaFoldDB" id="K0JXY0"/>
<organism evidence="2 3">
    <name type="scientific">Saccharothrix espanaensis (strain ATCC 51144 / DSM 44229 / JCM 9112 / NBRC 15066 / NRRL 15764)</name>
    <dbReference type="NCBI Taxonomy" id="1179773"/>
    <lineage>
        <taxon>Bacteria</taxon>
        <taxon>Bacillati</taxon>
        <taxon>Actinomycetota</taxon>
        <taxon>Actinomycetes</taxon>
        <taxon>Pseudonocardiales</taxon>
        <taxon>Pseudonocardiaceae</taxon>
        <taxon>Saccharothrix</taxon>
    </lineage>
</organism>
<name>K0JXY0_SACES</name>
<dbReference type="SUPFAM" id="SSF52777">
    <property type="entry name" value="CoA-dependent acyltransferases"/>
    <property type="match status" value="2"/>
</dbReference>
<dbReference type="GO" id="GO:0043041">
    <property type="term" value="P:amino acid activation for nonribosomal peptide biosynthetic process"/>
    <property type="evidence" value="ECO:0007669"/>
    <property type="project" value="TreeGrafter"/>
</dbReference>
<sequence length="484" mass="52216">MNGLAGTAPGWAGDVADPATVPDDHWTGVPAFGLLDPADRALVPAGAVDAFPMTGQQVAMATQLVMGNARRRKGAAGVPPYHNVAMSRLSVPAVDLGLFVACGEALAARHEMFRSALDLDTYSVPMQIVFAEPPEPLVTVHDLRRLDEPGRTAELDRFAAAENARTLSLRDAPLTRFTVHVLTDHRITLTITEPHAIADGWSTHLNFIEYFDTYVAALGNGGPVVPPPPSFRLRFHSAQQRCVVRSGSDLDWWREQLAPWTTDATGSLRHGTTVSAAWHTSLTISGSECEALLDLARASGVGLKTVLLTVHLTALHRIPGAAGTLTGMTVNTRLAVEDGVDARGMFLNVVPLPRRAEPVDAVAAPADVHREVMQVTARGRVPLAHLVREFGRGVAPQSLFVFNSFHSVAGAAERMGIDTFEQVSDWSRTDFPFEASFNRSEEATNRIDLQLYSDGRFADEPTAVAAYRAAVRGIANRAVRVRHG</sequence>
<dbReference type="STRING" id="1179773.BN6_22380"/>
<evidence type="ECO:0000313" key="2">
    <source>
        <dbReference type="EMBL" id="CCH29559.1"/>
    </source>
</evidence>
<dbReference type="Pfam" id="PF00668">
    <property type="entry name" value="Condensation"/>
    <property type="match status" value="1"/>
</dbReference>
<evidence type="ECO:0000259" key="1">
    <source>
        <dbReference type="Pfam" id="PF00668"/>
    </source>
</evidence>
<dbReference type="InterPro" id="IPR001242">
    <property type="entry name" value="Condensation_dom"/>
</dbReference>
<dbReference type="GO" id="GO:0044550">
    <property type="term" value="P:secondary metabolite biosynthetic process"/>
    <property type="evidence" value="ECO:0007669"/>
    <property type="project" value="TreeGrafter"/>
</dbReference>
<dbReference type="GO" id="GO:0008610">
    <property type="term" value="P:lipid biosynthetic process"/>
    <property type="evidence" value="ECO:0007669"/>
    <property type="project" value="UniProtKB-ARBA"/>
</dbReference>
<dbReference type="PATRIC" id="fig|1179773.3.peg.2230"/>
<protein>
    <submittedName>
        <fullName evidence="2">Condensation domain-containing protein</fullName>
    </submittedName>
</protein>
<reference evidence="2 3" key="1">
    <citation type="journal article" date="2012" name="BMC Genomics">
        <title>Complete genome sequence of Saccharothrix espanaensis DSM 44229T and comparison to the other completely sequenced Pseudonocardiaceae.</title>
        <authorList>
            <person name="Strobel T."/>
            <person name="Al-Dilaimi A."/>
            <person name="Blom J."/>
            <person name="Gessner A."/>
            <person name="Kalinowski J."/>
            <person name="Luzhetska M."/>
            <person name="Puhler A."/>
            <person name="Szczepanowski R."/>
            <person name="Bechthold A."/>
            <person name="Ruckert C."/>
        </authorList>
    </citation>
    <scope>NUCLEOTIDE SEQUENCE [LARGE SCALE GENOMIC DNA]</scope>
    <source>
        <strain evidence="3">ATCC 51144 / DSM 44229 / JCM 9112 / NBRC 15066 / NRRL 15764</strain>
    </source>
</reference>
<keyword evidence="3" id="KW-1185">Reference proteome</keyword>
<dbReference type="Gene3D" id="3.30.559.30">
    <property type="entry name" value="Nonribosomal peptide synthetase, condensation domain"/>
    <property type="match status" value="1"/>
</dbReference>
<dbReference type="Gene3D" id="3.30.559.10">
    <property type="entry name" value="Chloramphenicol acetyltransferase-like domain"/>
    <property type="match status" value="1"/>
</dbReference>
<dbReference type="eggNOG" id="COG1020">
    <property type="taxonomic scope" value="Bacteria"/>
</dbReference>
<accession>K0JXY0</accession>
<dbReference type="PANTHER" id="PTHR45527:SF1">
    <property type="entry name" value="FATTY ACID SYNTHASE"/>
    <property type="match status" value="1"/>
</dbReference>
<dbReference type="InterPro" id="IPR023213">
    <property type="entry name" value="CAT-like_dom_sf"/>
</dbReference>